<dbReference type="Gene3D" id="1.10.510.10">
    <property type="entry name" value="Transferase(Phosphotransferase) domain 1"/>
    <property type="match status" value="1"/>
</dbReference>
<dbReference type="SUPFAM" id="SSF56112">
    <property type="entry name" value="Protein kinase-like (PK-like)"/>
    <property type="match status" value="1"/>
</dbReference>
<proteinExistence type="predicted"/>
<dbReference type="AlphaFoldDB" id="A0A1J7GW31"/>
<gene>
    <name evidence="1" type="ORF">TanjilG_10556</name>
</gene>
<dbReference type="STRING" id="3871.A0A1J7GW31"/>
<dbReference type="Proteomes" id="UP000188354">
    <property type="component" value="Chromosome LG19"/>
</dbReference>
<keyword evidence="2" id="KW-1185">Reference proteome</keyword>
<dbReference type="PANTHER" id="PTHR48010:SF55">
    <property type="entry name" value="OS01G0607900 PROTEIN"/>
    <property type="match status" value="1"/>
</dbReference>
<dbReference type="InterPro" id="IPR050994">
    <property type="entry name" value="At_inactive_RLKs"/>
</dbReference>
<evidence type="ECO:0000313" key="2">
    <source>
        <dbReference type="Proteomes" id="UP000188354"/>
    </source>
</evidence>
<protein>
    <submittedName>
        <fullName evidence="1">Uncharacterized protein</fullName>
    </submittedName>
</protein>
<feature type="non-terminal residue" evidence="1">
    <location>
        <position position="1"/>
    </location>
</feature>
<dbReference type="Gramene" id="OIV92346">
    <property type="protein sequence ID" value="OIV92346"/>
    <property type="gene ID" value="TanjilG_10556"/>
</dbReference>
<dbReference type="InterPro" id="IPR011009">
    <property type="entry name" value="Kinase-like_dom_sf"/>
</dbReference>
<accession>A0A1J7GW31</accession>
<dbReference type="EMBL" id="CM007379">
    <property type="protein sequence ID" value="OIV92346.1"/>
    <property type="molecule type" value="Genomic_DNA"/>
</dbReference>
<evidence type="ECO:0000313" key="1">
    <source>
        <dbReference type="EMBL" id="OIV92346.1"/>
    </source>
</evidence>
<name>A0A1J7GW31_LUPAN</name>
<reference evidence="1 2" key="1">
    <citation type="journal article" date="2017" name="Plant Biotechnol. J.">
        <title>A comprehensive draft genome sequence for lupin (Lupinus angustifolius), an emerging health food: insights into plant-microbe interactions and legume evolution.</title>
        <authorList>
            <person name="Hane J.K."/>
            <person name="Ming Y."/>
            <person name="Kamphuis L.G."/>
            <person name="Nelson M.N."/>
            <person name="Garg G."/>
            <person name="Atkins C.A."/>
            <person name="Bayer P.E."/>
            <person name="Bravo A."/>
            <person name="Bringans S."/>
            <person name="Cannon S."/>
            <person name="Edwards D."/>
            <person name="Foley R."/>
            <person name="Gao L.L."/>
            <person name="Harrison M.J."/>
            <person name="Huang W."/>
            <person name="Hurgobin B."/>
            <person name="Li S."/>
            <person name="Liu C.W."/>
            <person name="McGrath A."/>
            <person name="Morahan G."/>
            <person name="Murray J."/>
            <person name="Weller J."/>
            <person name="Jian J."/>
            <person name="Singh K.B."/>
        </authorList>
    </citation>
    <scope>NUCLEOTIDE SEQUENCE [LARGE SCALE GENOMIC DNA]</scope>
    <source>
        <strain evidence="2">cv. Tanjil</strain>
        <tissue evidence="1">Whole plant</tissue>
    </source>
</reference>
<sequence length="437" mass="48570">KQVLLNGGSLVGELERVENIFSIQKIMAKEGYLSVKTIPTGGRWVLLKGNSDELLDIQKERNWSYPMFKSFCPWSQSFKVNERLMWVKCFGVPIQAWSEEFFRLIAAPLGTFVMLDDATREMNRLDVGGFLVLTDLVCSVDLSQKVRVDGVEFIVRLVESFEVHSLGCLEVGSCSSRISSSWNQVAEVHGDSDFESWQDRDSCWGENILMNEEDDEVADSLVNELSIHHKVNCNPLSSSNILAFSPVVSAPEGPPALAPIPLPILESSLSNQSCGQKVLPSSDCCEVDVSEGERLEKGDFAKTFSVSSDKVLYKEYGYNKKPSEQLDVYSFGVVLLELVSGRQAEATESNNASLDIVKWVRRKVNITNGVQQVLDPRMSHTCHQAMIGTLDIALSCTSVVPEKRPSMIEVIRGLQSLESRTCIANLHDSNEEHSIPV</sequence>
<organism evidence="1 2">
    <name type="scientific">Lupinus angustifolius</name>
    <name type="common">Narrow-leaved blue lupine</name>
    <dbReference type="NCBI Taxonomy" id="3871"/>
    <lineage>
        <taxon>Eukaryota</taxon>
        <taxon>Viridiplantae</taxon>
        <taxon>Streptophyta</taxon>
        <taxon>Embryophyta</taxon>
        <taxon>Tracheophyta</taxon>
        <taxon>Spermatophyta</taxon>
        <taxon>Magnoliopsida</taxon>
        <taxon>eudicotyledons</taxon>
        <taxon>Gunneridae</taxon>
        <taxon>Pentapetalae</taxon>
        <taxon>rosids</taxon>
        <taxon>fabids</taxon>
        <taxon>Fabales</taxon>
        <taxon>Fabaceae</taxon>
        <taxon>Papilionoideae</taxon>
        <taxon>50 kb inversion clade</taxon>
        <taxon>genistoids sensu lato</taxon>
        <taxon>core genistoids</taxon>
        <taxon>Genisteae</taxon>
        <taxon>Lupinus</taxon>
    </lineage>
</organism>
<dbReference type="PANTHER" id="PTHR48010">
    <property type="entry name" value="OS05G0588300 PROTEIN"/>
    <property type="match status" value="1"/>
</dbReference>